<sequence>MKHKISVIIPVYNVETYLPRCLDSVINQSYKDLEIILVNDGSQDNSGQICDSYAAKDQRIVVIHKENEGSSCARNVGLDSAKGDFIAFVDSDDYIHHAMFDVMLTHLLEHQLDIVEIRPNYKRSEVPHLDDFEIQDHVVALQRIIEQTTFNVWCRLYRKTLIEDLRFIPKIIHQDVFFTIDVLNRIDKIGFFNLPLYYYNSDNESIIRSTYSLRKITAGIRATEYLTQNLAQHSALKNTLKNYVTYYYTDHYFSLSRHTEIDGDKAFRKKLRKAIMDSFTFKTMNLRSLMVILFPSKVMELVSTSYNKLTSR</sequence>
<dbReference type="RefSeq" id="WP_114310336.1">
    <property type="nucleotide sequence ID" value="NZ_QPJO01000004.1"/>
</dbReference>
<comment type="caution">
    <text evidence="4">The sequence shown here is derived from an EMBL/GenBank/DDBJ whole genome shotgun (WGS) entry which is preliminary data.</text>
</comment>
<gene>
    <name evidence="4" type="ORF">DFQ08_104164</name>
</gene>
<evidence type="ECO:0000313" key="5">
    <source>
        <dbReference type="Proteomes" id="UP000253436"/>
    </source>
</evidence>
<dbReference type="Pfam" id="PF00535">
    <property type="entry name" value="Glycos_transf_2"/>
    <property type="match status" value="1"/>
</dbReference>
<name>A0A368ZI02_9FLAO</name>
<evidence type="ECO:0000313" key="4">
    <source>
        <dbReference type="EMBL" id="RCW90765.1"/>
    </source>
</evidence>
<proteinExistence type="predicted"/>
<dbReference type="PANTHER" id="PTHR22916">
    <property type="entry name" value="GLYCOSYLTRANSFERASE"/>
    <property type="match status" value="1"/>
</dbReference>
<dbReference type="Gene3D" id="3.90.550.10">
    <property type="entry name" value="Spore Coat Polysaccharide Biosynthesis Protein SpsA, Chain A"/>
    <property type="match status" value="1"/>
</dbReference>
<reference evidence="4 5" key="1">
    <citation type="submission" date="2018-07" db="EMBL/GenBank/DDBJ databases">
        <title>Genomic Encyclopedia of Type Strains, Phase III (KMG-III): the genomes of soil and plant-associated and newly described type strains.</title>
        <authorList>
            <person name="Whitman W."/>
        </authorList>
    </citation>
    <scope>NUCLEOTIDE SEQUENCE [LARGE SCALE GENOMIC DNA]</scope>
    <source>
        <strain evidence="4 5">CECT 7958</strain>
    </source>
</reference>
<dbReference type="InterPro" id="IPR029044">
    <property type="entry name" value="Nucleotide-diphossugar_trans"/>
</dbReference>
<dbReference type="InterPro" id="IPR001173">
    <property type="entry name" value="Glyco_trans_2-like"/>
</dbReference>
<keyword evidence="2 4" id="KW-0808">Transferase</keyword>
<dbReference type="OrthoDB" id="9815829at2"/>
<feature type="domain" description="Glycosyltransferase 2-like" evidence="3">
    <location>
        <begin position="6"/>
        <end position="115"/>
    </location>
</feature>
<dbReference type="GO" id="GO:0016758">
    <property type="term" value="F:hexosyltransferase activity"/>
    <property type="evidence" value="ECO:0007669"/>
    <property type="project" value="UniProtKB-ARBA"/>
</dbReference>
<dbReference type="Proteomes" id="UP000253436">
    <property type="component" value="Unassembled WGS sequence"/>
</dbReference>
<dbReference type="EMBL" id="QPJO01000004">
    <property type="protein sequence ID" value="RCW90765.1"/>
    <property type="molecule type" value="Genomic_DNA"/>
</dbReference>
<keyword evidence="5" id="KW-1185">Reference proteome</keyword>
<organism evidence="4 5">
    <name type="scientific">Winogradskyella arenosi</name>
    <dbReference type="NCBI Taxonomy" id="533325"/>
    <lineage>
        <taxon>Bacteria</taxon>
        <taxon>Pseudomonadati</taxon>
        <taxon>Bacteroidota</taxon>
        <taxon>Flavobacteriia</taxon>
        <taxon>Flavobacteriales</taxon>
        <taxon>Flavobacteriaceae</taxon>
        <taxon>Winogradskyella</taxon>
    </lineage>
</organism>
<dbReference type="AlphaFoldDB" id="A0A368ZI02"/>
<dbReference type="SUPFAM" id="SSF53448">
    <property type="entry name" value="Nucleotide-diphospho-sugar transferases"/>
    <property type="match status" value="1"/>
</dbReference>
<evidence type="ECO:0000256" key="1">
    <source>
        <dbReference type="ARBA" id="ARBA00022676"/>
    </source>
</evidence>
<evidence type="ECO:0000259" key="3">
    <source>
        <dbReference type="Pfam" id="PF00535"/>
    </source>
</evidence>
<keyword evidence="1" id="KW-0328">Glycosyltransferase</keyword>
<dbReference type="CDD" id="cd00761">
    <property type="entry name" value="Glyco_tranf_GTA_type"/>
    <property type="match status" value="1"/>
</dbReference>
<dbReference type="PANTHER" id="PTHR22916:SF51">
    <property type="entry name" value="GLYCOSYLTRANSFERASE EPSH-RELATED"/>
    <property type="match status" value="1"/>
</dbReference>
<accession>A0A368ZI02</accession>
<evidence type="ECO:0000256" key="2">
    <source>
        <dbReference type="ARBA" id="ARBA00022679"/>
    </source>
</evidence>
<protein>
    <submittedName>
        <fullName evidence="4">Glycosyltransferase involved in cell wall biosynthesis</fullName>
    </submittedName>
</protein>